<keyword evidence="3" id="KW-1185">Reference proteome</keyword>
<evidence type="ECO:0000313" key="3">
    <source>
        <dbReference type="Proteomes" id="UP000887116"/>
    </source>
</evidence>
<evidence type="ECO:0000313" key="2">
    <source>
        <dbReference type="EMBL" id="GFQ97285.1"/>
    </source>
</evidence>
<organism evidence="2 3">
    <name type="scientific">Trichonephila clavata</name>
    <name type="common">Joro spider</name>
    <name type="synonym">Nephila clavata</name>
    <dbReference type="NCBI Taxonomy" id="2740835"/>
    <lineage>
        <taxon>Eukaryota</taxon>
        <taxon>Metazoa</taxon>
        <taxon>Ecdysozoa</taxon>
        <taxon>Arthropoda</taxon>
        <taxon>Chelicerata</taxon>
        <taxon>Arachnida</taxon>
        <taxon>Araneae</taxon>
        <taxon>Araneomorphae</taxon>
        <taxon>Entelegynae</taxon>
        <taxon>Araneoidea</taxon>
        <taxon>Nephilidae</taxon>
        <taxon>Trichonephila</taxon>
    </lineage>
</organism>
<proteinExistence type="predicted"/>
<dbReference type="EMBL" id="BMAO01024727">
    <property type="protein sequence ID" value="GFQ97285.1"/>
    <property type="molecule type" value="Genomic_DNA"/>
</dbReference>
<dbReference type="Proteomes" id="UP000887116">
    <property type="component" value="Unassembled WGS sequence"/>
</dbReference>
<feature type="region of interest" description="Disordered" evidence="1">
    <location>
        <begin position="1"/>
        <end position="25"/>
    </location>
</feature>
<accession>A0A8X6G5J0</accession>
<name>A0A8X6G5J0_TRICU</name>
<dbReference type="AlphaFoldDB" id="A0A8X6G5J0"/>
<gene>
    <name evidence="2" type="ORF">TNCT_551391</name>
</gene>
<feature type="non-terminal residue" evidence="2">
    <location>
        <position position="25"/>
    </location>
</feature>
<comment type="caution">
    <text evidence="2">The sequence shown here is derived from an EMBL/GenBank/DDBJ whole genome shotgun (WGS) entry which is preliminary data.</text>
</comment>
<sequence length="25" mass="2746">MSEHSRHRQTKDCGTPASKSGCNLD</sequence>
<protein>
    <submittedName>
        <fullName evidence="2">Uncharacterized protein</fullName>
    </submittedName>
</protein>
<reference evidence="2" key="1">
    <citation type="submission" date="2020-07" db="EMBL/GenBank/DDBJ databases">
        <title>Multicomponent nature underlies the extraordinary mechanical properties of spider dragline silk.</title>
        <authorList>
            <person name="Kono N."/>
            <person name="Nakamura H."/>
            <person name="Mori M."/>
            <person name="Yoshida Y."/>
            <person name="Ohtoshi R."/>
            <person name="Malay A.D."/>
            <person name="Moran D.A.P."/>
            <person name="Tomita M."/>
            <person name="Numata K."/>
            <person name="Arakawa K."/>
        </authorList>
    </citation>
    <scope>NUCLEOTIDE SEQUENCE</scope>
</reference>
<evidence type="ECO:0000256" key="1">
    <source>
        <dbReference type="SAM" id="MobiDB-lite"/>
    </source>
</evidence>